<dbReference type="AlphaFoldDB" id="A0A9P7STI4"/>
<keyword evidence="4 6" id="KW-1133">Transmembrane helix</keyword>
<reference evidence="7" key="1">
    <citation type="journal article" date="2020" name="bioRxiv">
        <title>Whole genome comparisons of ergot fungi reveals the divergence and evolution of species within the genus Claviceps are the result of varying mechanisms driving genome evolution and host range expansion.</title>
        <authorList>
            <person name="Wyka S.A."/>
            <person name="Mondo S.J."/>
            <person name="Liu M."/>
            <person name="Dettman J."/>
            <person name="Nalam V."/>
            <person name="Broders K.D."/>
        </authorList>
    </citation>
    <scope>NUCLEOTIDE SEQUENCE</scope>
    <source>
        <strain evidence="7">CCC 602</strain>
    </source>
</reference>
<evidence type="ECO:0000313" key="8">
    <source>
        <dbReference type="Proteomes" id="UP000748025"/>
    </source>
</evidence>
<dbReference type="OrthoDB" id="6730379at2759"/>
<comment type="caution">
    <text evidence="7">The sequence shown here is derived from an EMBL/GenBank/DDBJ whole genome shotgun (WGS) entry which is preliminary data.</text>
</comment>
<feature type="transmembrane region" description="Helical" evidence="6">
    <location>
        <begin position="137"/>
        <end position="158"/>
    </location>
</feature>
<dbReference type="Pfam" id="PF07690">
    <property type="entry name" value="MFS_1"/>
    <property type="match status" value="1"/>
</dbReference>
<dbReference type="InterPro" id="IPR036259">
    <property type="entry name" value="MFS_trans_sf"/>
</dbReference>
<dbReference type="PANTHER" id="PTHR43791:SF35">
    <property type="entry name" value="MAJOR FACILITATOR SUPERFAMILY (MFS) PROFILE DOMAIN-CONTAINING PROTEIN"/>
    <property type="match status" value="1"/>
</dbReference>
<dbReference type="Proteomes" id="UP000748025">
    <property type="component" value="Unassembled WGS sequence"/>
</dbReference>
<feature type="non-terminal residue" evidence="7">
    <location>
        <position position="1"/>
    </location>
</feature>
<evidence type="ECO:0000256" key="6">
    <source>
        <dbReference type="SAM" id="Phobius"/>
    </source>
</evidence>
<feature type="transmembrane region" description="Helical" evidence="6">
    <location>
        <begin position="191"/>
        <end position="213"/>
    </location>
</feature>
<evidence type="ECO:0008006" key="9">
    <source>
        <dbReference type="Google" id="ProtNLM"/>
    </source>
</evidence>
<evidence type="ECO:0000256" key="3">
    <source>
        <dbReference type="ARBA" id="ARBA00022692"/>
    </source>
</evidence>
<keyword evidence="3 6" id="KW-0812">Transmembrane</keyword>
<feature type="transmembrane region" description="Helical" evidence="6">
    <location>
        <begin position="165"/>
        <end position="185"/>
    </location>
</feature>
<dbReference type="GO" id="GO:0016020">
    <property type="term" value="C:membrane"/>
    <property type="evidence" value="ECO:0007669"/>
    <property type="project" value="UniProtKB-SubCell"/>
</dbReference>
<dbReference type="SUPFAM" id="SSF103473">
    <property type="entry name" value="MFS general substrate transporter"/>
    <property type="match status" value="1"/>
</dbReference>
<evidence type="ECO:0000256" key="4">
    <source>
        <dbReference type="ARBA" id="ARBA00022989"/>
    </source>
</evidence>
<keyword evidence="8" id="KW-1185">Reference proteome</keyword>
<keyword evidence="2" id="KW-0813">Transport</keyword>
<evidence type="ECO:0000313" key="7">
    <source>
        <dbReference type="EMBL" id="KAG5982091.1"/>
    </source>
</evidence>
<comment type="subcellular location">
    <subcellularLocation>
        <location evidence="1">Membrane</location>
        <topology evidence="1">Multi-pass membrane protein</topology>
    </subcellularLocation>
</comment>
<protein>
    <recommendedName>
        <fullName evidence="9">Allantoate permease</fullName>
    </recommendedName>
</protein>
<feature type="transmembrane region" description="Helical" evidence="6">
    <location>
        <begin position="100"/>
        <end position="125"/>
    </location>
</feature>
<dbReference type="Gene3D" id="1.20.1250.20">
    <property type="entry name" value="MFS general substrate transporter like domains"/>
    <property type="match status" value="1"/>
</dbReference>
<feature type="transmembrane region" description="Helical" evidence="6">
    <location>
        <begin position="258"/>
        <end position="278"/>
    </location>
</feature>
<keyword evidence="5 6" id="KW-0472">Membrane</keyword>
<feature type="transmembrane region" description="Helical" evidence="6">
    <location>
        <begin position="32"/>
        <end position="52"/>
    </location>
</feature>
<gene>
    <name evidence="7" type="ORF">E4U43_006492</name>
</gene>
<organism evidence="7 8">
    <name type="scientific">Claviceps pusilla</name>
    <dbReference type="NCBI Taxonomy" id="123648"/>
    <lineage>
        <taxon>Eukaryota</taxon>
        <taxon>Fungi</taxon>
        <taxon>Dikarya</taxon>
        <taxon>Ascomycota</taxon>
        <taxon>Pezizomycotina</taxon>
        <taxon>Sordariomycetes</taxon>
        <taxon>Hypocreomycetidae</taxon>
        <taxon>Hypocreales</taxon>
        <taxon>Clavicipitaceae</taxon>
        <taxon>Claviceps</taxon>
    </lineage>
</organism>
<name>A0A9P7STI4_9HYPO</name>
<dbReference type="InterPro" id="IPR011701">
    <property type="entry name" value="MFS"/>
</dbReference>
<feature type="transmembrane region" description="Helical" evidence="6">
    <location>
        <begin position="225"/>
        <end position="246"/>
    </location>
</feature>
<evidence type="ECO:0000256" key="2">
    <source>
        <dbReference type="ARBA" id="ARBA00022448"/>
    </source>
</evidence>
<dbReference type="EMBL" id="SRPW01004486">
    <property type="protein sequence ID" value="KAG5982091.1"/>
    <property type="molecule type" value="Genomic_DNA"/>
</dbReference>
<dbReference type="GO" id="GO:0022857">
    <property type="term" value="F:transmembrane transporter activity"/>
    <property type="evidence" value="ECO:0007669"/>
    <property type="project" value="InterPro"/>
</dbReference>
<proteinExistence type="predicted"/>
<evidence type="ECO:0000256" key="5">
    <source>
        <dbReference type="ARBA" id="ARBA00023136"/>
    </source>
</evidence>
<sequence>IWLCFNGYISIVSPLINYGFGSTNPNGSSWRLMFYFSGGLTTAWGILLLFILQSDPIRAKGYQPRERYILVARLRTNNAGIRNTHYKLNQVLELAMDVKFWLIFAISLLCMIANAPISTFVPIIIKGFQFSNLQSLLLLIPAGAWGGSYMLFSSYMAMKIPNFRSWLIVCGQLVVTLGAVLLWILPLSQRAALLFGAYIMTSLGGSFVALMSLQVANTAGYTKRSIASSGLYVGYCLGNFIGPLLFKEKDAPRYAPGFTIVVISSVIAGLLGIVYRYVCVWDNNRRDKSGTAEGFDHAFEDDLTDITNPQFRYVL</sequence>
<dbReference type="PANTHER" id="PTHR43791">
    <property type="entry name" value="PERMEASE-RELATED"/>
    <property type="match status" value="1"/>
</dbReference>
<accession>A0A9P7STI4</accession>
<evidence type="ECO:0000256" key="1">
    <source>
        <dbReference type="ARBA" id="ARBA00004141"/>
    </source>
</evidence>